<dbReference type="InterPro" id="IPR050155">
    <property type="entry name" value="HAD-like_hydrolase_sf"/>
</dbReference>
<evidence type="ECO:0000313" key="2">
    <source>
        <dbReference type="EMBL" id="ARD84714.1"/>
    </source>
</evidence>
<dbReference type="KEGG" id="fai:FAD_0814"/>
<keyword evidence="4" id="KW-1185">Reference proteome</keyword>
<dbReference type="InterPro" id="IPR023198">
    <property type="entry name" value="PGP-like_dom2"/>
</dbReference>
<evidence type="ECO:0000256" key="1">
    <source>
        <dbReference type="ARBA" id="ARBA00007958"/>
    </source>
</evidence>
<dbReference type="OrthoDB" id="31229at2157"/>
<sequence>MATVSANKSIIFDLDGTIWNSIIYRIKAWQLAFKDYGIDTDPEVIRLMIGYPGSMLIKKMNARDPAIEKREEMYFEKMLPDVKFYPDVEGTFSQLRNMGFKIAIVTSSRRDMIEKINVHAEAIVTMDDVEKGKPDPEPYKKAIKIMDGTPERTIVVGDIDNDLVPAKLLGCVAVLVSHGTQKRAEHKDYEISEIGDIIKIIETLKWR</sequence>
<dbReference type="SUPFAM" id="SSF56784">
    <property type="entry name" value="HAD-like"/>
    <property type="match status" value="1"/>
</dbReference>
<dbReference type="InterPro" id="IPR036412">
    <property type="entry name" value="HAD-like_sf"/>
</dbReference>
<dbReference type="GO" id="GO:0008967">
    <property type="term" value="F:phosphoglycolate phosphatase activity"/>
    <property type="evidence" value="ECO:0007669"/>
    <property type="project" value="TreeGrafter"/>
</dbReference>
<dbReference type="Proteomes" id="UP000546917">
    <property type="component" value="Unassembled WGS sequence"/>
</dbReference>
<dbReference type="EMBL" id="JABGBP010000175">
    <property type="protein sequence ID" value="NOL60238.1"/>
    <property type="molecule type" value="Genomic_DNA"/>
</dbReference>
<organism evidence="2 4">
    <name type="scientific">Ferroplasma acidiphilum</name>
    <dbReference type="NCBI Taxonomy" id="74969"/>
    <lineage>
        <taxon>Archaea</taxon>
        <taxon>Methanobacteriati</taxon>
        <taxon>Thermoplasmatota</taxon>
        <taxon>Thermoplasmata</taxon>
        <taxon>Thermoplasmatales</taxon>
        <taxon>Ferroplasmaceae</taxon>
        <taxon>Ferroplasma</taxon>
    </lineage>
</organism>
<dbReference type="RefSeq" id="WP_081142008.1">
    <property type="nucleotide sequence ID" value="NZ_CP015363.1"/>
</dbReference>
<dbReference type="SFLD" id="SFLDG01129">
    <property type="entry name" value="C1.5:_HAD__Beta-PGM__Phosphata"/>
    <property type="match status" value="1"/>
</dbReference>
<dbReference type="Gene3D" id="3.40.50.1000">
    <property type="entry name" value="HAD superfamily/HAD-like"/>
    <property type="match status" value="1"/>
</dbReference>
<dbReference type="EMBL" id="CP015363">
    <property type="protein sequence ID" value="ARD84714.1"/>
    <property type="molecule type" value="Genomic_DNA"/>
</dbReference>
<dbReference type="GeneID" id="84217436"/>
<gene>
    <name evidence="2" type="ORF">FAD_0814</name>
    <name evidence="3" type="ORF">HLB00_05235</name>
</gene>
<protein>
    <submittedName>
        <fullName evidence="3">HAD family phosphatase</fullName>
    </submittedName>
    <submittedName>
        <fullName evidence="2">Phosphoglycolate phosphatase</fullName>
    </submittedName>
</protein>
<dbReference type="STRING" id="74969.FAD_0814"/>
<dbReference type="InterPro" id="IPR041492">
    <property type="entry name" value="HAD_2"/>
</dbReference>
<dbReference type="GO" id="GO:0006281">
    <property type="term" value="P:DNA repair"/>
    <property type="evidence" value="ECO:0007669"/>
    <property type="project" value="TreeGrafter"/>
</dbReference>
<dbReference type="AlphaFoldDB" id="A0A1V0N3M7"/>
<dbReference type="PANTHER" id="PTHR43434:SF1">
    <property type="entry name" value="PHOSPHOGLYCOLATE PHOSPHATASE"/>
    <property type="match status" value="1"/>
</dbReference>
<accession>A0A1V0N3M7</accession>
<evidence type="ECO:0000313" key="5">
    <source>
        <dbReference type="Proteomes" id="UP000546917"/>
    </source>
</evidence>
<dbReference type="PANTHER" id="PTHR43434">
    <property type="entry name" value="PHOSPHOGLYCOLATE PHOSPHATASE"/>
    <property type="match status" value="1"/>
</dbReference>
<evidence type="ECO:0000313" key="3">
    <source>
        <dbReference type="EMBL" id="NOL60238.1"/>
    </source>
</evidence>
<dbReference type="Gene3D" id="1.10.150.240">
    <property type="entry name" value="Putative phosphatase, domain 2"/>
    <property type="match status" value="1"/>
</dbReference>
<dbReference type="PRINTS" id="PR00413">
    <property type="entry name" value="HADHALOGNASE"/>
</dbReference>
<reference evidence="2 4" key="1">
    <citation type="submission" date="2011-10" db="EMBL/GenBank/DDBJ databases">
        <title>Metabolic and evolutionary patterns in the extreme acidophile Ferroplasma acidiphilum.</title>
        <authorList>
            <person name="Golyshina O.V."/>
            <person name="Kozyavkin S.A."/>
            <person name="Tatusov R.L."/>
            <person name="Slesarev A.I."/>
            <person name="Golyshin P.N."/>
        </authorList>
    </citation>
    <scope>NUCLEOTIDE SEQUENCE [LARGE SCALE GENOMIC DNA]</scope>
    <source>
        <strain evidence="2">Berkeley</strain>
        <strain evidence="4">Y</strain>
    </source>
</reference>
<proteinExistence type="inferred from homology"/>
<dbReference type="Pfam" id="PF13419">
    <property type="entry name" value="HAD_2"/>
    <property type="match status" value="1"/>
</dbReference>
<reference evidence="3 5" key="2">
    <citation type="submission" date="2020-05" db="EMBL/GenBank/DDBJ databases">
        <authorList>
            <person name="Zhang R."/>
        </authorList>
    </citation>
    <scope>NUCLEOTIDE SEQUENCE [LARGE SCALE GENOMIC DNA]</scope>
    <source>
        <strain evidence="3 5">DSM 28986</strain>
    </source>
</reference>
<dbReference type="InterPro" id="IPR006439">
    <property type="entry name" value="HAD-SF_hydro_IA"/>
</dbReference>
<dbReference type="Proteomes" id="UP000192050">
    <property type="component" value="Chromosome"/>
</dbReference>
<comment type="similarity">
    <text evidence="1">Belongs to the HAD-like hydrolase superfamily.</text>
</comment>
<dbReference type="NCBIfam" id="TIGR01549">
    <property type="entry name" value="HAD-SF-IA-v1"/>
    <property type="match status" value="1"/>
</dbReference>
<evidence type="ECO:0000313" key="4">
    <source>
        <dbReference type="Proteomes" id="UP000192050"/>
    </source>
</evidence>
<dbReference type="NCBIfam" id="TIGR01509">
    <property type="entry name" value="HAD-SF-IA-v3"/>
    <property type="match status" value="1"/>
</dbReference>
<name>A0A1V0N3M7_9ARCH</name>
<dbReference type="InterPro" id="IPR023214">
    <property type="entry name" value="HAD_sf"/>
</dbReference>
<dbReference type="SFLD" id="SFLDS00003">
    <property type="entry name" value="Haloacid_Dehalogenase"/>
    <property type="match status" value="1"/>
</dbReference>